<evidence type="ECO:0000313" key="3">
    <source>
        <dbReference type="EMBL" id="MDB8003577.1"/>
    </source>
</evidence>
<proteinExistence type="predicted"/>
<dbReference type="AlphaFoldDB" id="A0AAW6D4B3"/>
<comment type="caution">
    <text evidence="3">The sequence shown here is derived from an EMBL/GenBank/DDBJ whole genome shotgun (WGS) entry which is preliminary data.</text>
</comment>
<reference evidence="3" key="1">
    <citation type="submission" date="2023-01" db="EMBL/GenBank/DDBJ databases">
        <title>Human gut microbiome strain richness.</title>
        <authorList>
            <person name="Chen-Liaw A."/>
        </authorList>
    </citation>
    <scope>NUCLEOTIDE SEQUENCE</scope>
    <source>
        <strain evidence="3">1001283st1_G1_1001283B150217_161031</strain>
    </source>
</reference>
<evidence type="ECO:0000313" key="4">
    <source>
        <dbReference type="Proteomes" id="UP001210809"/>
    </source>
</evidence>
<dbReference type="Proteomes" id="UP001210809">
    <property type="component" value="Unassembled WGS sequence"/>
</dbReference>
<name>A0AAW6D4B3_9FIRM</name>
<evidence type="ECO:0000259" key="2">
    <source>
        <dbReference type="Pfam" id="PF18814"/>
    </source>
</evidence>
<dbReference type="EMBL" id="JAQLXW010000006">
    <property type="protein sequence ID" value="MDB8003577.1"/>
    <property type="molecule type" value="Genomic_DNA"/>
</dbReference>
<protein>
    <recommendedName>
        <fullName evidence="2">Barnase-EndoU-ColicinE5/D-RelE like domain-containing protein</fullName>
    </recommendedName>
</protein>
<sequence>MKYSKAEKNALTKEEYKRATAAFMNGDTSAIIEDCAIRVTNKNDVYKIKIVCYNLSDDGFDFQITEVYQIENYDYNIHSENEDPAVIIAKGVRDGYTQREIEALLQNNKFDDGQIFKRFSPQSGRYYRLKKSTGRGERVSGGKSSGSGLSEETEQSEAESKLKFSLSEPVEEKGNLIAVHNIYTDKLVKSLKLGGFPMPSIAVIKSDMGHGNYGECSFVFDKSTIDPKTDKRNKVYGGDAWTPTYPAIEYKVSEKIADKARRKYYDLYEKHGEKVRGMYRYAVTLEDALNSKDDKNNGGEQKMLDKLYDDVGMMQIYRLDHGEDVIGNVVKREEEQTLNEQEIALSKQLLSTFGNRIEEIAAKNGENPLSVKKEFFNKYHDEVIEAFKKYYKSTGMSAEEAEAKIADLKTGTFTMLLTKALRYKNNKGIKVTETVDDEATNKAIRNSINQSEYKKWIDNLFKGAEEKSGIWNGKDFYTPSGKRRNFDGLHYEETLENVVKVMRSEMNSDTLFA</sequence>
<dbReference type="InterPro" id="IPR040998">
    <property type="entry name" value="PBECR5"/>
</dbReference>
<evidence type="ECO:0000256" key="1">
    <source>
        <dbReference type="SAM" id="MobiDB-lite"/>
    </source>
</evidence>
<gene>
    <name evidence="3" type="ORF">PNE09_05780</name>
</gene>
<dbReference type="Pfam" id="PF18814">
    <property type="entry name" value="PBECR5"/>
    <property type="match status" value="1"/>
</dbReference>
<feature type="domain" description="Barnase-EndoU-ColicinE5/D-RelE like" evidence="2">
    <location>
        <begin position="172"/>
        <end position="255"/>
    </location>
</feature>
<accession>A0AAW6D4B3</accession>
<organism evidence="3 4">
    <name type="scientific">[Eubacterium] siraeum</name>
    <dbReference type="NCBI Taxonomy" id="39492"/>
    <lineage>
        <taxon>Bacteria</taxon>
        <taxon>Bacillati</taxon>
        <taxon>Bacillota</taxon>
        <taxon>Clostridia</taxon>
        <taxon>Eubacteriales</taxon>
        <taxon>Oscillospiraceae</taxon>
        <taxon>Oscillospiraceae incertae sedis</taxon>
    </lineage>
</organism>
<feature type="region of interest" description="Disordered" evidence="1">
    <location>
        <begin position="129"/>
        <end position="156"/>
    </location>
</feature>